<keyword evidence="1" id="KW-0472">Membrane</keyword>
<keyword evidence="1" id="KW-1133">Transmembrane helix</keyword>
<proteinExistence type="predicted"/>
<protein>
    <submittedName>
        <fullName evidence="2">Uncharacterized protein</fullName>
    </submittedName>
</protein>
<name>A0A6C0CA89_9ZZZZ</name>
<feature type="transmembrane region" description="Helical" evidence="1">
    <location>
        <begin position="64"/>
        <end position="86"/>
    </location>
</feature>
<accession>A0A6C0CA89</accession>
<dbReference type="AlphaFoldDB" id="A0A6C0CA89"/>
<keyword evidence="1" id="KW-0812">Transmembrane</keyword>
<reference evidence="2" key="1">
    <citation type="journal article" date="2020" name="Nature">
        <title>Giant virus diversity and host interactions through global metagenomics.</title>
        <authorList>
            <person name="Schulz F."/>
            <person name="Roux S."/>
            <person name="Paez-Espino D."/>
            <person name="Jungbluth S."/>
            <person name="Walsh D.A."/>
            <person name="Denef V.J."/>
            <person name="McMahon K.D."/>
            <person name="Konstantinidis K.T."/>
            <person name="Eloe-Fadrosh E.A."/>
            <person name="Kyrpides N.C."/>
            <person name="Woyke T."/>
        </authorList>
    </citation>
    <scope>NUCLEOTIDE SEQUENCE</scope>
    <source>
        <strain evidence="2">GVMAG-M-3300020192-26</strain>
    </source>
</reference>
<evidence type="ECO:0000256" key="1">
    <source>
        <dbReference type="SAM" id="Phobius"/>
    </source>
</evidence>
<dbReference type="EMBL" id="MN739367">
    <property type="protein sequence ID" value="QHT01243.1"/>
    <property type="molecule type" value="Genomic_DNA"/>
</dbReference>
<organism evidence="2">
    <name type="scientific">viral metagenome</name>
    <dbReference type="NCBI Taxonomy" id="1070528"/>
    <lineage>
        <taxon>unclassified sequences</taxon>
        <taxon>metagenomes</taxon>
        <taxon>organismal metagenomes</taxon>
    </lineage>
</organism>
<feature type="transmembrane region" description="Helical" evidence="1">
    <location>
        <begin position="98"/>
        <end position="121"/>
    </location>
</feature>
<sequence length="180" mass="21303">MEYLQKLQQVQSYLNDKLTVPIEFIKNKLSIDSQKLPMILQAPLNFMLFFSSMFYFVIANADTFICNIVGITYPIMYCVHTLNIIPIPVDKIVTVNKYWILLGTLTILDPVLGYVPFYYYLKLISIYLMVKDDFLRTTHVFNCLESQHVRLEEMLRNYDEKELCKWLYVTEAVNEDKKIN</sequence>
<feature type="transmembrane region" description="Helical" evidence="1">
    <location>
        <begin position="38"/>
        <end position="57"/>
    </location>
</feature>
<evidence type="ECO:0000313" key="2">
    <source>
        <dbReference type="EMBL" id="QHT01243.1"/>
    </source>
</evidence>